<sequence>MDEDHADSAAPAGGVQVTMETLQEELLSHILSFLSLPEQLKVASGLEEVTLPAACDEACVEVVLRGLPKLKTLNIDLKKLTGKFLSLLPANLERLEMRGVFKLLEEELERAPSYTTLEELDITGLKNASCPALVKLLSVCPQLMMLDAYGSGITDAFLEQLPVKIPGLRVLHISGCEGLSEAGLLNLARLKELRWLDLFDTNTTDAVLRGLLSATRLSFLAVGSHCDRPIQSTEDVLCNLVLALPSLREVRLSRGIWINDVISFLNGRLPHHRNVTLSLPSKYCMFDTKNKCGIS</sequence>
<dbReference type="OrthoDB" id="6333295at2759"/>
<dbReference type="Proteomes" id="UP000440578">
    <property type="component" value="Unassembled WGS sequence"/>
</dbReference>
<accession>A0A6A4VGJ0</accession>
<name>A0A6A4VGJ0_AMPAM</name>
<dbReference type="Gene3D" id="3.80.10.10">
    <property type="entry name" value="Ribonuclease Inhibitor"/>
    <property type="match status" value="1"/>
</dbReference>
<dbReference type="InterPro" id="IPR032675">
    <property type="entry name" value="LRR_dom_sf"/>
</dbReference>
<dbReference type="PANTHER" id="PTHR13318:SF105">
    <property type="entry name" value="F-BOX_LRR-REPEAT PROTEIN 3"/>
    <property type="match status" value="1"/>
</dbReference>
<dbReference type="GO" id="GO:0019005">
    <property type="term" value="C:SCF ubiquitin ligase complex"/>
    <property type="evidence" value="ECO:0007669"/>
    <property type="project" value="TreeGrafter"/>
</dbReference>
<dbReference type="GO" id="GO:0031146">
    <property type="term" value="P:SCF-dependent proteasomal ubiquitin-dependent protein catabolic process"/>
    <property type="evidence" value="ECO:0007669"/>
    <property type="project" value="TreeGrafter"/>
</dbReference>
<comment type="caution">
    <text evidence="1">The sequence shown here is derived from an EMBL/GenBank/DDBJ whole genome shotgun (WGS) entry which is preliminary data.</text>
</comment>
<organism evidence="1 2">
    <name type="scientific">Amphibalanus amphitrite</name>
    <name type="common">Striped barnacle</name>
    <name type="synonym">Balanus amphitrite</name>
    <dbReference type="NCBI Taxonomy" id="1232801"/>
    <lineage>
        <taxon>Eukaryota</taxon>
        <taxon>Metazoa</taxon>
        <taxon>Ecdysozoa</taxon>
        <taxon>Arthropoda</taxon>
        <taxon>Crustacea</taxon>
        <taxon>Multicrustacea</taxon>
        <taxon>Cirripedia</taxon>
        <taxon>Thoracica</taxon>
        <taxon>Thoracicalcarea</taxon>
        <taxon>Balanomorpha</taxon>
        <taxon>Balanoidea</taxon>
        <taxon>Balanidae</taxon>
        <taxon>Amphibalaninae</taxon>
        <taxon>Amphibalanus</taxon>
    </lineage>
</organism>
<evidence type="ECO:0000313" key="1">
    <source>
        <dbReference type="EMBL" id="KAF0290674.1"/>
    </source>
</evidence>
<reference evidence="1 2" key="1">
    <citation type="submission" date="2019-07" db="EMBL/GenBank/DDBJ databases">
        <title>Draft genome assembly of a fouling barnacle, Amphibalanus amphitrite (Darwin, 1854): The first reference genome for Thecostraca.</title>
        <authorList>
            <person name="Kim W."/>
        </authorList>
    </citation>
    <scope>NUCLEOTIDE SEQUENCE [LARGE SCALE GENOMIC DNA]</scope>
    <source>
        <strain evidence="1">SNU_AA5</strain>
        <tissue evidence="1">Soma without cirri and trophi</tissue>
    </source>
</reference>
<gene>
    <name evidence="1" type="ORF">FJT64_011164</name>
</gene>
<proteinExistence type="predicted"/>
<dbReference type="EMBL" id="VIIS01001936">
    <property type="protein sequence ID" value="KAF0290674.1"/>
    <property type="molecule type" value="Genomic_DNA"/>
</dbReference>
<dbReference type="PANTHER" id="PTHR13318">
    <property type="entry name" value="PARTNER OF PAIRED, ISOFORM B-RELATED"/>
    <property type="match status" value="1"/>
</dbReference>
<dbReference type="AlphaFoldDB" id="A0A6A4VGJ0"/>
<protein>
    <submittedName>
        <fullName evidence="1">Uncharacterized protein</fullName>
    </submittedName>
</protein>
<evidence type="ECO:0000313" key="2">
    <source>
        <dbReference type="Proteomes" id="UP000440578"/>
    </source>
</evidence>
<keyword evidence="2" id="KW-1185">Reference proteome</keyword>
<dbReference type="SUPFAM" id="SSF52047">
    <property type="entry name" value="RNI-like"/>
    <property type="match status" value="1"/>
</dbReference>